<evidence type="ECO:0000256" key="2">
    <source>
        <dbReference type="ARBA" id="ARBA00022679"/>
    </source>
</evidence>
<evidence type="ECO:0000256" key="5">
    <source>
        <dbReference type="ARBA" id="ARBA00022840"/>
    </source>
</evidence>
<dbReference type="PANTHER" id="PTHR24345:SF0">
    <property type="entry name" value="CELL CYCLE SERINE_THREONINE-PROTEIN KINASE CDC5_MSD2"/>
    <property type="match status" value="1"/>
</dbReference>
<dbReference type="GO" id="GO:0004674">
    <property type="term" value="F:protein serine/threonine kinase activity"/>
    <property type="evidence" value="ECO:0007669"/>
    <property type="project" value="UniProtKB-KW"/>
</dbReference>
<gene>
    <name evidence="7" type="ORF">BB561_001793</name>
</gene>
<evidence type="ECO:0000256" key="4">
    <source>
        <dbReference type="ARBA" id="ARBA00022777"/>
    </source>
</evidence>
<evidence type="ECO:0000313" key="8">
    <source>
        <dbReference type="Proteomes" id="UP000245383"/>
    </source>
</evidence>
<dbReference type="PANTHER" id="PTHR24345">
    <property type="entry name" value="SERINE/THREONINE-PROTEIN KINASE PLK"/>
    <property type="match status" value="1"/>
</dbReference>
<keyword evidence="4" id="KW-0418">Kinase</keyword>
<dbReference type="InterPro" id="IPR008271">
    <property type="entry name" value="Ser/Thr_kinase_AS"/>
</dbReference>
<dbReference type="SMART" id="SM00220">
    <property type="entry name" value="S_TKc"/>
    <property type="match status" value="1"/>
</dbReference>
<dbReference type="EMBL" id="MBFR01000055">
    <property type="protein sequence ID" value="PVU95484.1"/>
    <property type="molecule type" value="Genomic_DNA"/>
</dbReference>
<dbReference type="STRING" id="133385.A0A2T9YT85"/>
<dbReference type="GO" id="GO:0005634">
    <property type="term" value="C:nucleus"/>
    <property type="evidence" value="ECO:0007669"/>
    <property type="project" value="TreeGrafter"/>
</dbReference>
<evidence type="ECO:0000256" key="1">
    <source>
        <dbReference type="ARBA" id="ARBA00022527"/>
    </source>
</evidence>
<dbReference type="OrthoDB" id="6513151at2759"/>
<protein>
    <recommendedName>
        <fullName evidence="6">Protein kinase domain-containing protein</fullName>
    </recommendedName>
</protein>
<evidence type="ECO:0000256" key="3">
    <source>
        <dbReference type="ARBA" id="ARBA00022741"/>
    </source>
</evidence>
<feature type="domain" description="Protein kinase" evidence="6">
    <location>
        <begin position="94"/>
        <end position="367"/>
    </location>
</feature>
<keyword evidence="8" id="KW-1185">Reference proteome</keyword>
<evidence type="ECO:0000259" key="6">
    <source>
        <dbReference type="PROSITE" id="PS50011"/>
    </source>
</evidence>
<dbReference type="Proteomes" id="UP000245383">
    <property type="component" value="Unassembled WGS sequence"/>
</dbReference>
<comment type="caution">
    <text evidence="7">The sequence shown here is derived from an EMBL/GenBank/DDBJ whole genome shotgun (WGS) entry which is preliminary data.</text>
</comment>
<keyword evidence="3" id="KW-0547">Nucleotide-binding</keyword>
<dbReference type="InterPro" id="IPR011009">
    <property type="entry name" value="Kinase-like_dom_sf"/>
</dbReference>
<dbReference type="InterPro" id="IPR000719">
    <property type="entry name" value="Prot_kinase_dom"/>
</dbReference>
<dbReference type="GO" id="GO:0005524">
    <property type="term" value="F:ATP binding"/>
    <property type="evidence" value="ECO:0007669"/>
    <property type="project" value="UniProtKB-KW"/>
</dbReference>
<dbReference type="PROSITE" id="PS50011">
    <property type="entry name" value="PROTEIN_KINASE_DOM"/>
    <property type="match status" value="1"/>
</dbReference>
<accession>A0A2T9YT85</accession>
<name>A0A2T9YT85_9FUNG</name>
<dbReference type="AlphaFoldDB" id="A0A2T9YT85"/>
<dbReference type="PROSITE" id="PS00108">
    <property type="entry name" value="PROTEIN_KINASE_ST"/>
    <property type="match status" value="1"/>
</dbReference>
<keyword evidence="2" id="KW-0808">Transferase</keyword>
<proteinExistence type="predicted"/>
<dbReference type="Pfam" id="PF00069">
    <property type="entry name" value="Pkinase"/>
    <property type="match status" value="1"/>
</dbReference>
<reference evidence="7 8" key="1">
    <citation type="journal article" date="2018" name="MBio">
        <title>Comparative Genomics Reveals the Core Gene Toolbox for the Fungus-Insect Symbiosis.</title>
        <authorList>
            <person name="Wang Y."/>
            <person name="Stata M."/>
            <person name="Wang W."/>
            <person name="Stajich J.E."/>
            <person name="White M.M."/>
            <person name="Moncalvo J.M."/>
        </authorList>
    </citation>
    <scope>NUCLEOTIDE SEQUENCE [LARGE SCALE GENOMIC DNA]</scope>
    <source>
        <strain evidence="7 8">SWE-8-4</strain>
    </source>
</reference>
<evidence type="ECO:0000313" key="7">
    <source>
        <dbReference type="EMBL" id="PVU95484.1"/>
    </source>
</evidence>
<keyword evidence="5" id="KW-0067">ATP-binding</keyword>
<dbReference type="SUPFAM" id="SSF56112">
    <property type="entry name" value="Protein kinase-like (PK-like)"/>
    <property type="match status" value="1"/>
</dbReference>
<sequence length="370" mass="42388">MKSTASLNFISPTATLCNPVASDKFTNYTLQSVKNIFTKAAITKKDYNHKTSFKTCAKTIVQEKIIRYTQEKQSNRSKCLLEIKYPGYVVQTFGNPVKLVGSGTDGYVNLHIDTFGNKYAIKSFFCPQNKSVASFPDYEMLSPEIRISAYFNHPNIIKVHRMIFETNGYIYIVMEYCDRDLFTLISDLHTNNSVKLATINHLFYQLIQAIFYLHNQAFVVHRDIKLDNICISSDNNLKLIDFGCSISYDPLNPFGSYGICGSDPYIAPEVFLLSKGIYDPRCTDVWAIAIVYIAMISGRFPWEAAKVSDKNFTLFLKQKEKMLEYWIPHCPETRELISAILNVDPSKRPNIKQVKSFKFYTDLHALFSNN</sequence>
<keyword evidence="1" id="KW-0723">Serine/threonine-protein kinase</keyword>
<organism evidence="7 8">
    <name type="scientific">Smittium simulii</name>
    <dbReference type="NCBI Taxonomy" id="133385"/>
    <lineage>
        <taxon>Eukaryota</taxon>
        <taxon>Fungi</taxon>
        <taxon>Fungi incertae sedis</taxon>
        <taxon>Zoopagomycota</taxon>
        <taxon>Kickxellomycotina</taxon>
        <taxon>Harpellomycetes</taxon>
        <taxon>Harpellales</taxon>
        <taxon>Legeriomycetaceae</taxon>
        <taxon>Smittium</taxon>
    </lineage>
</organism>
<dbReference type="Gene3D" id="1.10.510.10">
    <property type="entry name" value="Transferase(Phosphotransferase) domain 1"/>
    <property type="match status" value="1"/>
</dbReference>